<evidence type="ECO:0000313" key="9">
    <source>
        <dbReference type="Proteomes" id="UP000366872"/>
    </source>
</evidence>
<dbReference type="Pfam" id="PF25967">
    <property type="entry name" value="RND-MFP_C"/>
    <property type="match status" value="1"/>
</dbReference>
<comment type="similarity">
    <text evidence="2">Belongs to the membrane fusion protein (MFP) (TC 8.A.1) family.</text>
</comment>
<dbReference type="Pfam" id="PF25917">
    <property type="entry name" value="BSH_RND"/>
    <property type="match status" value="1"/>
</dbReference>
<dbReference type="InterPro" id="IPR058625">
    <property type="entry name" value="MdtA-like_BSH"/>
</dbReference>
<accession>A0A6C2TZX3</accession>
<evidence type="ECO:0000259" key="4">
    <source>
        <dbReference type="Pfam" id="PF25876"/>
    </source>
</evidence>
<dbReference type="Proteomes" id="UP000366872">
    <property type="component" value="Unassembled WGS sequence"/>
</dbReference>
<dbReference type="PANTHER" id="PTHR30469:SF20">
    <property type="entry name" value="EFFLUX RND TRANSPORTER PERIPLASMIC ADAPTOR SUBUNIT"/>
    <property type="match status" value="1"/>
</dbReference>
<dbReference type="InterPro" id="IPR006143">
    <property type="entry name" value="RND_pump_MFP"/>
</dbReference>
<dbReference type="RefSeq" id="WP_136078526.1">
    <property type="nucleotide sequence ID" value="NZ_CAAHFG010000001.1"/>
</dbReference>
<keyword evidence="9" id="KW-1185">Reference proteome</keyword>
<feature type="domain" description="Multidrug resistance protein MdtA-like barrel-sandwich hybrid" evidence="5">
    <location>
        <begin position="82"/>
        <end position="212"/>
    </location>
</feature>
<feature type="domain" description="Multidrug resistance protein MdtA-like alpha-helical hairpin" evidence="4">
    <location>
        <begin position="118"/>
        <end position="184"/>
    </location>
</feature>
<sequence length="383" mass="41374">MKLNKQMITGVGGGLLALAVIVLVSAAGAKKKEAAKHENEGRMAFNNTPRPVRYETVAASPLHGRRAYPGIVKASEETALSFRVGGPLTEVNVKLGKTVKKGELLMQIDPRDFEDRIASLEAQLSGAEAVQANADQDYKRIAGLFEEKVVPQSDYDKGKSGLDSADAAVENIKVQLQIARHALKDTSLFAPYDGTVTEQLVENHEMINPGETVLRYHNIQQLEIVVNIPENEIIATPIKSKSKVSVSFPSIRSRSFEARLTEWSTQADALTRTYVAIFEMEAPEGVTVLPGMTATVEPAQADDVASVLTVPVSALVSDTRKGNAVWIYDAEQGKAQLRPVVIGALNGESRVVVVEGLVEGDQVVVTGSRLIHEQLSLETAANR</sequence>
<dbReference type="PANTHER" id="PTHR30469">
    <property type="entry name" value="MULTIDRUG RESISTANCE PROTEIN MDTA"/>
    <property type="match status" value="1"/>
</dbReference>
<gene>
    <name evidence="8" type="primary">macA_2</name>
    <name evidence="8" type="ORF">PDESU_01455</name>
</gene>
<evidence type="ECO:0000256" key="1">
    <source>
        <dbReference type="ARBA" id="ARBA00004196"/>
    </source>
</evidence>
<dbReference type="GO" id="GO:1990281">
    <property type="term" value="C:efflux pump complex"/>
    <property type="evidence" value="ECO:0007669"/>
    <property type="project" value="TreeGrafter"/>
</dbReference>
<protein>
    <submittedName>
        <fullName evidence="8">Macrolide export protein MacA</fullName>
    </submittedName>
</protein>
<keyword evidence="3" id="KW-0813">Transport</keyword>
<dbReference type="Gene3D" id="2.40.420.20">
    <property type="match status" value="1"/>
</dbReference>
<evidence type="ECO:0000259" key="5">
    <source>
        <dbReference type="Pfam" id="PF25917"/>
    </source>
</evidence>
<feature type="domain" description="CusB-like beta-barrel" evidence="6">
    <location>
        <begin position="225"/>
        <end position="299"/>
    </location>
</feature>
<comment type="subcellular location">
    <subcellularLocation>
        <location evidence="1">Cell envelope</location>
    </subcellularLocation>
</comment>
<evidence type="ECO:0000256" key="2">
    <source>
        <dbReference type="ARBA" id="ARBA00009477"/>
    </source>
</evidence>
<name>A0A6C2TZX3_PONDE</name>
<dbReference type="GO" id="GO:0015562">
    <property type="term" value="F:efflux transmembrane transporter activity"/>
    <property type="evidence" value="ECO:0007669"/>
    <property type="project" value="TreeGrafter"/>
</dbReference>
<dbReference type="Gene3D" id="1.10.287.470">
    <property type="entry name" value="Helix hairpin bin"/>
    <property type="match status" value="1"/>
</dbReference>
<feature type="domain" description="Multidrug resistance protein MdtA-like C-terminal permuted SH3" evidence="7">
    <location>
        <begin position="307"/>
        <end position="367"/>
    </location>
</feature>
<organism evidence="8 9">
    <name type="scientific">Pontiella desulfatans</name>
    <dbReference type="NCBI Taxonomy" id="2750659"/>
    <lineage>
        <taxon>Bacteria</taxon>
        <taxon>Pseudomonadati</taxon>
        <taxon>Kiritimatiellota</taxon>
        <taxon>Kiritimatiellia</taxon>
        <taxon>Kiritimatiellales</taxon>
        <taxon>Pontiellaceae</taxon>
        <taxon>Pontiella</taxon>
    </lineage>
</organism>
<dbReference type="AlphaFoldDB" id="A0A6C2TZX3"/>
<evidence type="ECO:0000259" key="6">
    <source>
        <dbReference type="Pfam" id="PF25954"/>
    </source>
</evidence>
<dbReference type="EMBL" id="CAAHFG010000001">
    <property type="protein sequence ID" value="VGO12901.1"/>
    <property type="molecule type" value="Genomic_DNA"/>
</dbReference>
<dbReference type="NCBIfam" id="TIGR01730">
    <property type="entry name" value="RND_mfp"/>
    <property type="match status" value="1"/>
</dbReference>
<dbReference type="Gene3D" id="2.40.50.100">
    <property type="match status" value="1"/>
</dbReference>
<evidence type="ECO:0000313" key="8">
    <source>
        <dbReference type="EMBL" id="VGO12901.1"/>
    </source>
</evidence>
<dbReference type="InterPro" id="IPR058624">
    <property type="entry name" value="MdtA-like_HH"/>
</dbReference>
<evidence type="ECO:0000259" key="7">
    <source>
        <dbReference type="Pfam" id="PF25967"/>
    </source>
</evidence>
<dbReference type="InterPro" id="IPR058627">
    <property type="entry name" value="MdtA-like_C"/>
</dbReference>
<dbReference type="SUPFAM" id="SSF111369">
    <property type="entry name" value="HlyD-like secretion proteins"/>
    <property type="match status" value="1"/>
</dbReference>
<evidence type="ECO:0000256" key="3">
    <source>
        <dbReference type="ARBA" id="ARBA00022448"/>
    </source>
</evidence>
<dbReference type="Pfam" id="PF25954">
    <property type="entry name" value="Beta-barrel_RND_2"/>
    <property type="match status" value="1"/>
</dbReference>
<proteinExistence type="inferred from homology"/>
<reference evidence="8 9" key="1">
    <citation type="submission" date="2019-04" db="EMBL/GenBank/DDBJ databases">
        <authorList>
            <person name="Van Vliet M D."/>
        </authorList>
    </citation>
    <scope>NUCLEOTIDE SEQUENCE [LARGE SCALE GENOMIC DNA]</scope>
    <source>
        <strain evidence="8 9">F1</strain>
    </source>
</reference>
<dbReference type="Pfam" id="PF25876">
    <property type="entry name" value="HH_MFP_RND"/>
    <property type="match status" value="1"/>
</dbReference>
<dbReference type="InterPro" id="IPR058792">
    <property type="entry name" value="Beta-barrel_RND_2"/>
</dbReference>
<dbReference type="Gene3D" id="2.40.30.170">
    <property type="match status" value="1"/>
</dbReference>